<sequence>MQKNLRIQHLALTSVAALAITGCGGGGSGDNTADPGNGGPVMVNAFAYVQPIVASGASDTAEPQAVDQLVLSSTEAEEPDSRL</sequence>
<evidence type="ECO:0000256" key="1">
    <source>
        <dbReference type="SAM" id="SignalP"/>
    </source>
</evidence>
<dbReference type="AlphaFoldDB" id="A0A561XNF3"/>
<name>A0A561XNF3_ACIDE</name>
<dbReference type="PROSITE" id="PS51257">
    <property type="entry name" value="PROKAR_LIPOPROTEIN"/>
    <property type="match status" value="1"/>
</dbReference>
<keyword evidence="1" id="KW-0732">Signal</keyword>
<feature type="chain" id="PRO_5021896305" description="Lipoprotein" evidence="1">
    <location>
        <begin position="20"/>
        <end position="83"/>
    </location>
</feature>
<evidence type="ECO:0000313" key="3">
    <source>
        <dbReference type="Proteomes" id="UP000321485"/>
    </source>
</evidence>
<dbReference type="GeneID" id="51111747"/>
<dbReference type="EMBL" id="VJWE01000013">
    <property type="protein sequence ID" value="TWG37641.1"/>
    <property type="molecule type" value="Genomic_DNA"/>
</dbReference>
<protein>
    <recommendedName>
        <fullName evidence="4">Lipoprotein</fullName>
    </recommendedName>
</protein>
<evidence type="ECO:0008006" key="4">
    <source>
        <dbReference type="Google" id="ProtNLM"/>
    </source>
</evidence>
<organism evidence="2 3">
    <name type="scientific">Acidovorax delafieldii</name>
    <name type="common">Pseudomonas delafieldii</name>
    <dbReference type="NCBI Taxonomy" id="47920"/>
    <lineage>
        <taxon>Bacteria</taxon>
        <taxon>Pseudomonadati</taxon>
        <taxon>Pseudomonadota</taxon>
        <taxon>Betaproteobacteria</taxon>
        <taxon>Burkholderiales</taxon>
        <taxon>Comamonadaceae</taxon>
        <taxon>Acidovorax</taxon>
    </lineage>
</organism>
<reference evidence="2 3" key="1">
    <citation type="journal article" date="2015" name="Stand. Genomic Sci.">
        <title>Genomic Encyclopedia of Bacterial and Archaeal Type Strains, Phase III: the genomes of soil and plant-associated and newly described type strains.</title>
        <authorList>
            <person name="Whitman W.B."/>
            <person name="Woyke T."/>
            <person name="Klenk H.P."/>
            <person name="Zhou Y."/>
            <person name="Lilburn T.G."/>
            <person name="Beck B.J."/>
            <person name="De Vos P."/>
            <person name="Vandamme P."/>
            <person name="Eisen J.A."/>
            <person name="Garrity G."/>
            <person name="Hugenholtz P."/>
            <person name="Kyrpides N.C."/>
        </authorList>
    </citation>
    <scope>NUCLEOTIDE SEQUENCE [LARGE SCALE GENOMIC DNA]</scope>
    <source>
        <strain evidence="2 3">DSM 64</strain>
    </source>
</reference>
<dbReference type="Proteomes" id="UP000321485">
    <property type="component" value="Unassembled WGS sequence"/>
</dbReference>
<comment type="caution">
    <text evidence="2">The sequence shown here is derived from an EMBL/GenBank/DDBJ whole genome shotgun (WGS) entry which is preliminary data.</text>
</comment>
<gene>
    <name evidence="2" type="ORF">ATF69_2689</name>
</gene>
<proteinExistence type="predicted"/>
<dbReference type="RefSeq" id="WP_108499985.1">
    <property type="nucleotide sequence ID" value="NZ_VJWE01000013.1"/>
</dbReference>
<feature type="signal peptide" evidence="1">
    <location>
        <begin position="1"/>
        <end position="19"/>
    </location>
</feature>
<accession>A0A561XNF3</accession>
<evidence type="ECO:0000313" key="2">
    <source>
        <dbReference type="EMBL" id="TWG37641.1"/>
    </source>
</evidence>